<evidence type="ECO:0000256" key="12">
    <source>
        <dbReference type="ARBA" id="ARBA00060592"/>
    </source>
</evidence>
<comment type="caution">
    <text evidence="17">The sequence shown here is derived from an EMBL/GenBank/DDBJ whole genome shotgun (WGS) entry which is preliminary data.</text>
</comment>
<dbReference type="EMBL" id="JAKGSI010000005">
    <property type="protein sequence ID" value="MCF4007442.1"/>
    <property type="molecule type" value="Genomic_DNA"/>
</dbReference>
<evidence type="ECO:0000256" key="13">
    <source>
        <dbReference type="PROSITE-ProRule" id="PRU01373"/>
    </source>
</evidence>
<gene>
    <name evidence="17" type="ORF">L1O03_09715</name>
</gene>
<dbReference type="GO" id="GO:0016746">
    <property type="term" value="F:acyltransferase activity"/>
    <property type="evidence" value="ECO:0007669"/>
    <property type="project" value="UniProtKB-KW"/>
</dbReference>
<evidence type="ECO:0000256" key="9">
    <source>
        <dbReference type="ARBA" id="ARBA00023288"/>
    </source>
</evidence>
<dbReference type="Pfam" id="PF03734">
    <property type="entry name" value="YkuD"/>
    <property type="match status" value="1"/>
</dbReference>
<feature type="signal peptide" evidence="15">
    <location>
        <begin position="1"/>
        <end position="31"/>
    </location>
</feature>
<dbReference type="RefSeq" id="WP_236119583.1">
    <property type="nucleotide sequence ID" value="NZ_JAKGSI010000005.1"/>
</dbReference>
<dbReference type="PROSITE" id="PS51257">
    <property type="entry name" value="PROKAR_LIPOPROTEIN"/>
    <property type="match status" value="1"/>
</dbReference>
<keyword evidence="18" id="KW-1185">Reference proteome</keyword>
<dbReference type="GO" id="GO:0005576">
    <property type="term" value="C:extracellular region"/>
    <property type="evidence" value="ECO:0007669"/>
    <property type="project" value="TreeGrafter"/>
</dbReference>
<dbReference type="GO" id="GO:0071555">
    <property type="term" value="P:cell wall organization"/>
    <property type="evidence" value="ECO:0007669"/>
    <property type="project" value="UniProtKB-UniRule"/>
</dbReference>
<dbReference type="CDD" id="cd16913">
    <property type="entry name" value="YkuD_like"/>
    <property type="match status" value="1"/>
</dbReference>
<dbReference type="Gene3D" id="2.60.40.3710">
    <property type="match status" value="1"/>
</dbReference>
<evidence type="ECO:0000256" key="10">
    <source>
        <dbReference type="ARBA" id="ARBA00023315"/>
    </source>
</evidence>
<dbReference type="FunFam" id="2.40.440.10:FF:000005">
    <property type="entry name" value="L,D-transpeptidase 2"/>
    <property type="match status" value="1"/>
</dbReference>
<keyword evidence="11 13" id="KW-0961">Cell wall biogenesis/degradation</keyword>
<keyword evidence="5 13" id="KW-0133">Cell shape</keyword>
<evidence type="ECO:0000313" key="18">
    <source>
        <dbReference type="Proteomes" id="UP001139336"/>
    </source>
</evidence>
<dbReference type="InterPro" id="IPR041280">
    <property type="entry name" value="Big_10"/>
</dbReference>
<evidence type="ECO:0000256" key="1">
    <source>
        <dbReference type="ARBA" id="ARBA00004752"/>
    </source>
</evidence>
<evidence type="ECO:0000256" key="8">
    <source>
        <dbReference type="ARBA" id="ARBA00023139"/>
    </source>
</evidence>
<evidence type="ECO:0000256" key="5">
    <source>
        <dbReference type="ARBA" id="ARBA00022960"/>
    </source>
</evidence>
<keyword evidence="9" id="KW-0449">Lipoprotein</keyword>
<dbReference type="Pfam" id="PF17964">
    <property type="entry name" value="Big_10"/>
    <property type="match status" value="1"/>
</dbReference>
<dbReference type="AlphaFoldDB" id="A0A9X1QS92"/>
<feature type="domain" description="L,D-TPase catalytic" evidence="16">
    <location>
        <begin position="239"/>
        <end position="363"/>
    </location>
</feature>
<organism evidence="17 18">
    <name type="scientific">Corynebacterium uropygiale</name>
    <dbReference type="NCBI Taxonomy" id="1775911"/>
    <lineage>
        <taxon>Bacteria</taxon>
        <taxon>Bacillati</taxon>
        <taxon>Actinomycetota</taxon>
        <taxon>Actinomycetes</taxon>
        <taxon>Mycobacteriales</taxon>
        <taxon>Corynebacteriaceae</taxon>
        <taxon>Corynebacterium</taxon>
    </lineage>
</organism>
<dbReference type="InterPro" id="IPR038063">
    <property type="entry name" value="Transpep_catalytic_dom"/>
</dbReference>
<evidence type="ECO:0000256" key="7">
    <source>
        <dbReference type="ARBA" id="ARBA00023136"/>
    </source>
</evidence>
<evidence type="ECO:0000256" key="15">
    <source>
        <dbReference type="SAM" id="SignalP"/>
    </source>
</evidence>
<evidence type="ECO:0000256" key="11">
    <source>
        <dbReference type="ARBA" id="ARBA00023316"/>
    </source>
</evidence>
<evidence type="ECO:0000256" key="4">
    <source>
        <dbReference type="ARBA" id="ARBA00022729"/>
    </source>
</evidence>
<comment type="pathway">
    <text evidence="12">Glycan biosynthesis.</text>
</comment>
<dbReference type="Gene3D" id="2.60.40.3780">
    <property type="match status" value="1"/>
</dbReference>
<name>A0A9X1QS92_9CORY</name>
<feature type="active site" description="Proton donor/acceptor" evidence="13">
    <location>
        <position position="321"/>
    </location>
</feature>
<sequence length="393" mass="43147">MQLGWRGSRWRRSVAASLCAAALVLSGCTIGTDGEDSGQENQQEEAKAQAPKISVADDATDINPTEPVTVKSLGDGLKSVSMVNESGKEVESELSPDGMSWTTKEKLGYYRTYTVTAIDKNGEKSTSTFQTTQPAATVDAWLSPIDGSTVGVGQTINVRFSAPIENREAVEKAMEVRTEPEVEGAFYWISNSEVRWRPKDYWEPGTTVSLKADFYGLDLGQGYYGSEDVETSFTVGDRVISIVDDATKTMEVYRNGELLRTIPVSLGSDRWPTPNGTYIIGDKNESLVMDSETFGLAHNAGGYRTRVKWATQMSYSGIYVHAAPWSVWAQGNTNTSHGCINVTDEAAQWFQNMSKRGDLVQVRNTKGETLSGYDGLGDWNIPWETWKEGNTQG</sequence>
<proteinExistence type="predicted"/>
<dbReference type="SUPFAM" id="SSF141523">
    <property type="entry name" value="L,D-transpeptidase catalytic domain-like"/>
    <property type="match status" value="1"/>
</dbReference>
<keyword evidence="10" id="KW-0012">Acyltransferase</keyword>
<dbReference type="InterPro" id="IPR050979">
    <property type="entry name" value="LD-transpeptidase"/>
</dbReference>
<keyword evidence="7" id="KW-0472">Membrane</keyword>
<comment type="pathway">
    <text evidence="1 13">Cell wall biogenesis; peptidoglycan biosynthesis.</text>
</comment>
<keyword evidence="3" id="KW-0808">Transferase</keyword>
<dbReference type="CDD" id="cd13432">
    <property type="entry name" value="LDT_IgD_like_2"/>
    <property type="match status" value="1"/>
</dbReference>
<keyword evidence="4 15" id="KW-0732">Signal</keyword>
<dbReference type="Proteomes" id="UP001139336">
    <property type="component" value="Unassembled WGS sequence"/>
</dbReference>
<keyword evidence="2" id="KW-1003">Cell membrane</keyword>
<dbReference type="PANTHER" id="PTHR30582:SF2">
    <property type="entry name" value="L,D-TRANSPEPTIDASE YCIB-RELATED"/>
    <property type="match status" value="1"/>
</dbReference>
<feature type="chain" id="PRO_5040928476" evidence="15">
    <location>
        <begin position="32"/>
        <end position="393"/>
    </location>
</feature>
<accession>A0A9X1QS92</accession>
<keyword evidence="6 13" id="KW-0573">Peptidoglycan synthesis</keyword>
<dbReference type="InterPro" id="IPR005490">
    <property type="entry name" value="LD_TPept_cat_dom"/>
</dbReference>
<evidence type="ECO:0000256" key="6">
    <source>
        <dbReference type="ARBA" id="ARBA00022984"/>
    </source>
</evidence>
<dbReference type="GO" id="GO:0008360">
    <property type="term" value="P:regulation of cell shape"/>
    <property type="evidence" value="ECO:0007669"/>
    <property type="project" value="UniProtKB-UniRule"/>
</dbReference>
<dbReference type="Gene3D" id="2.40.440.10">
    <property type="entry name" value="L,D-transpeptidase catalytic domain-like"/>
    <property type="match status" value="1"/>
</dbReference>
<feature type="active site" description="Nucleophile" evidence="13">
    <location>
        <position position="339"/>
    </location>
</feature>
<dbReference type="PROSITE" id="PS52029">
    <property type="entry name" value="LD_TPASE"/>
    <property type="match status" value="1"/>
</dbReference>
<evidence type="ECO:0000256" key="14">
    <source>
        <dbReference type="SAM" id="MobiDB-lite"/>
    </source>
</evidence>
<protein>
    <submittedName>
        <fullName evidence="17">Ig-like domain-containing protein</fullName>
    </submittedName>
</protein>
<dbReference type="GO" id="GO:0071972">
    <property type="term" value="F:peptidoglycan L,D-transpeptidase activity"/>
    <property type="evidence" value="ECO:0007669"/>
    <property type="project" value="TreeGrafter"/>
</dbReference>
<dbReference type="GO" id="GO:0018104">
    <property type="term" value="P:peptidoglycan-protein cross-linking"/>
    <property type="evidence" value="ECO:0007669"/>
    <property type="project" value="TreeGrafter"/>
</dbReference>
<evidence type="ECO:0000259" key="16">
    <source>
        <dbReference type="PROSITE" id="PS52029"/>
    </source>
</evidence>
<keyword evidence="8" id="KW-0564">Palmitate</keyword>
<dbReference type="PANTHER" id="PTHR30582">
    <property type="entry name" value="L,D-TRANSPEPTIDASE"/>
    <property type="match status" value="1"/>
</dbReference>
<evidence type="ECO:0000256" key="2">
    <source>
        <dbReference type="ARBA" id="ARBA00022475"/>
    </source>
</evidence>
<evidence type="ECO:0000256" key="3">
    <source>
        <dbReference type="ARBA" id="ARBA00022679"/>
    </source>
</evidence>
<reference evidence="17" key="1">
    <citation type="submission" date="2022-01" db="EMBL/GenBank/DDBJ databases">
        <title>Corynebacterium sp. nov isolated from isolated from the feces of the greater white-fronted geese (Anser albifrons) at Poyang Lake, PR China.</title>
        <authorList>
            <person name="Liu Q."/>
        </authorList>
    </citation>
    <scope>NUCLEOTIDE SEQUENCE</scope>
    <source>
        <strain evidence="17">JCM 32435</strain>
    </source>
</reference>
<feature type="region of interest" description="Disordered" evidence="14">
    <location>
        <begin position="34"/>
        <end position="53"/>
    </location>
</feature>
<evidence type="ECO:0000313" key="17">
    <source>
        <dbReference type="EMBL" id="MCF4007442.1"/>
    </source>
</evidence>